<evidence type="ECO:0000313" key="2">
    <source>
        <dbReference type="Proteomes" id="UP000789570"/>
    </source>
</evidence>
<keyword evidence="2" id="KW-1185">Reference proteome</keyword>
<protein>
    <submittedName>
        <fullName evidence="1">7122_t:CDS:1</fullName>
    </submittedName>
</protein>
<dbReference type="Proteomes" id="UP000789570">
    <property type="component" value="Unassembled WGS sequence"/>
</dbReference>
<sequence length="40" mass="4711">MISSKNSCHTLKDYQVETRHNVEDAQQQFIVVMGFTKLQR</sequence>
<comment type="caution">
    <text evidence="1">The sequence shown here is derived from an EMBL/GenBank/DDBJ whole genome shotgun (WGS) entry which is preliminary data.</text>
</comment>
<evidence type="ECO:0000313" key="1">
    <source>
        <dbReference type="EMBL" id="CAG8602238.1"/>
    </source>
</evidence>
<dbReference type="AlphaFoldDB" id="A0A9N9GEQ0"/>
<gene>
    <name evidence="1" type="ORF">FCALED_LOCUS8646</name>
</gene>
<dbReference type="EMBL" id="CAJVPQ010002584">
    <property type="protein sequence ID" value="CAG8602238.1"/>
    <property type="molecule type" value="Genomic_DNA"/>
</dbReference>
<proteinExistence type="predicted"/>
<reference evidence="1" key="1">
    <citation type="submission" date="2021-06" db="EMBL/GenBank/DDBJ databases">
        <authorList>
            <person name="Kallberg Y."/>
            <person name="Tangrot J."/>
            <person name="Rosling A."/>
        </authorList>
    </citation>
    <scope>NUCLEOTIDE SEQUENCE</scope>
    <source>
        <strain evidence="1">UK204</strain>
    </source>
</reference>
<name>A0A9N9GEQ0_9GLOM</name>
<organism evidence="1 2">
    <name type="scientific">Funneliformis caledonium</name>
    <dbReference type="NCBI Taxonomy" id="1117310"/>
    <lineage>
        <taxon>Eukaryota</taxon>
        <taxon>Fungi</taxon>
        <taxon>Fungi incertae sedis</taxon>
        <taxon>Mucoromycota</taxon>
        <taxon>Glomeromycotina</taxon>
        <taxon>Glomeromycetes</taxon>
        <taxon>Glomerales</taxon>
        <taxon>Glomeraceae</taxon>
        <taxon>Funneliformis</taxon>
    </lineage>
</organism>
<accession>A0A9N9GEQ0</accession>